<dbReference type="AlphaFoldDB" id="A0A494XP27"/>
<dbReference type="Pfam" id="PF10604">
    <property type="entry name" value="Polyketide_cyc2"/>
    <property type="match status" value="1"/>
</dbReference>
<dbReference type="EMBL" id="RBZV01000003">
    <property type="protein sequence ID" value="RKP49293.1"/>
    <property type="molecule type" value="Genomic_DNA"/>
</dbReference>
<protein>
    <submittedName>
        <fullName evidence="1">Polyketide cyclase</fullName>
    </submittedName>
</protein>
<proteinExistence type="predicted"/>
<comment type="caution">
    <text evidence="1">The sequence shown here is derived from an EMBL/GenBank/DDBJ whole genome shotgun (WGS) entry which is preliminary data.</text>
</comment>
<organism evidence="1 2">
    <name type="scientific">Trinickia fusca</name>
    <dbReference type="NCBI Taxonomy" id="2419777"/>
    <lineage>
        <taxon>Bacteria</taxon>
        <taxon>Pseudomonadati</taxon>
        <taxon>Pseudomonadota</taxon>
        <taxon>Betaproteobacteria</taxon>
        <taxon>Burkholderiales</taxon>
        <taxon>Burkholderiaceae</taxon>
        <taxon>Trinickia</taxon>
    </lineage>
</organism>
<dbReference type="RefSeq" id="WP_121277681.1">
    <property type="nucleotide sequence ID" value="NZ_RBZV01000003.1"/>
</dbReference>
<keyword evidence="2" id="KW-1185">Reference proteome</keyword>
<sequence length="191" mass="20430">MFKTLIIALIVVVGFVLIYAATKPDTFRVQRTVHIQAPPERVFALISNLRNFNTWNPFEKKDPAIQGHYSAHDSGAGASYAWESAKVGSGRMEIVSVTPSSNVTLKLDFIKPFEAHNMADFTLTPNAGGTDVTWAMHGPTPYFSKVMQVFISMDSMVGNDFAAGLANLKALAEGGASHPGAAGQTSAPNAS</sequence>
<evidence type="ECO:0000313" key="1">
    <source>
        <dbReference type="EMBL" id="RKP49293.1"/>
    </source>
</evidence>
<accession>A0A494XP27</accession>
<dbReference type="Gene3D" id="3.30.530.20">
    <property type="match status" value="1"/>
</dbReference>
<gene>
    <name evidence="1" type="ORF">D7S89_11005</name>
</gene>
<evidence type="ECO:0000313" key="2">
    <source>
        <dbReference type="Proteomes" id="UP000280434"/>
    </source>
</evidence>
<reference evidence="1 2" key="1">
    <citation type="submission" date="2018-10" db="EMBL/GenBank/DDBJ databases">
        <title>Paraburkholderia sp. 7MK8-2, isolated from soil.</title>
        <authorList>
            <person name="Gao Z.-H."/>
            <person name="Qiu L.-H."/>
        </authorList>
    </citation>
    <scope>NUCLEOTIDE SEQUENCE [LARGE SCALE GENOMIC DNA]</scope>
    <source>
        <strain evidence="1 2">7MK8-2</strain>
    </source>
</reference>
<dbReference type="InterPro" id="IPR019587">
    <property type="entry name" value="Polyketide_cyclase/dehydratase"/>
</dbReference>
<dbReference type="CDD" id="cd07818">
    <property type="entry name" value="SRPBCC_1"/>
    <property type="match status" value="1"/>
</dbReference>
<dbReference type="OrthoDB" id="9807923at2"/>
<dbReference type="Proteomes" id="UP000280434">
    <property type="component" value="Unassembled WGS sequence"/>
</dbReference>
<name>A0A494XP27_9BURK</name>
<dbReference type="SUPFAM" id="SSF55961">
    <property type="entry name" value="Bet v1-like"/>
    <property type="match status" value="1"/>
</dbReference>
<dbReference type="InterPro" id="IPR023393">
    <property type="entry name" value="START-like_dom_sf"/>
</dbReference>